<dbReference type="HOGENOM" id="CLU_3187952_0_0_6"/>
<dbReference type="Proteomes" id="UP000000556">
    <property type="component" value="Chromosome"/>
</dbReference>
<evidence type="ECO:0000313" key="2">
    <source>
        <dbReference type="Proteomes" id="UP000000556"/>
    </source>
</evidence>
<dbReference type="STRING" id="160488.PP_1521"/>
<name>Q88MP9_PSEPK</name>
<dbReference type="KEGG" id="ppu:PP_1521"/>
<proteinExistence type="predicted"/>
<organism evidence="1 2">
    <name type="scientific">Pseudomonas putida (strain ATCC 47054 / DSM 6125 / CFBP 8728 / NCIMB 11950 / KT2440)</name>
    <dbReference type="NCBI Taxonomy" id="160488"/>
    <lineage>
        <taxon>Bacteria</taxon>
        <taxon>Pseudomonadati</taxon>
        <taxon>Pseudomonadota</taxon>
        <taxon>Gammaproteobacteria</taxon>
        <taxon>Pseudomonadales</taxon>
        <taxon>Pseudomonadaceae</taxon>
        <taxon>Pseudomonas</taxon>
    </lineage>
</organism>
<dbReference type="AlphaFoldDB" id="Q88MP9"/>
<keyword evidence="2" id="KW-1185">Reference proteome</keyword>
<dbReference type="BioCyc" id="PPUT160488:G1G01-1612-MONOMER"/>
<protein>
    <submittedName>
        <fullName evidence="1">Uncharacterized protein</fullName>
    </submittedName>
</protein>
<dbReference type="PaxDb" id="160488-PP_1521"/>
<sequence length="46" mass="5114">MKIALQARGHLPRANAACRNILQVAGRVYDTEQKKLMTVPSLAEFC</sequence>
<dbReference type="EMBL" id="AE015451">
    <property type="protein sequence ID" value="AAN67142.1"/>
    <property type="molecule type" value="Genomic_DNA"/>
</dbReference>
<reference evidence="1 2" key="2">
    <citation type="journal article" date="2016" name="Environ. Microbiol.">
        <title>The revisited genome of Pseudomonas putida KT2440 enlightens its value as a robust metabolic chassis.</title>
        <authorList>
            <person name="Belda E."/>
            <person name="van Heck R.G."/>
            <person name="Lopez-Sanchez M.J."/>
            <person name="Cruveiller S."/>
            <person name="Barbe V."/>
            <person name="Fraser C."/>
            <person name="Klenk H.P."/>
            <person name="Petersen J."/>
            <person name="Morgat A."/>
            <person name="Nikel P.I."/>
            <person name="Vallenet D."/>
            <person name="Rouy Z."/>
            <person name="Sekowska A."/>
            <person name="Martins Dos Santos V.A."/>
            <person name="de Lorenzo V."/>
            <person name="Danchin A."/>
            <person name="Medigue C."/>
        </authorList>
    </citation>
    <scope>NUCLEOTIDE SEQUENCE [LARGE SCALE GENOMIC DNA]</scope>
    <source>
        <strain evidence="2">ATCC 47054 / DSM 6125 / CFBP 8728 / NCIMB 11950 / KT2440</strain>
    </source>
</reference>
<evidence type="ECO:0000313" key="1">
    <source>
        <dbReference type="EMBL" id="AAN67142.1"/>
    </source>
</evidence>
<accession>Q88MP9</accession>
<reference evidence="1 2" key="1">
    <citation type="journal article" date="2002" name="Environ. Microbiol.">
        <title>Complete genome sequence and comparative analysis of the metabolically versatile Pseudomonas putida KT2440.</title>
        <authorList>
            <person name="Nelson K.E."/>
            <person name="Weinel C."/>
            <person name="Paulsen I.T."/>
            <person name="Dodson R.J."/>
            <person name="Hilbert H."/>
            <person name="Martins dos Santos V.A."/>
            <person name="Fouts D.E."/>
            <person name="Gill S.R."/>
            <person name="Pop M."/>
            <person name="Holmes M."/>
            <person name="Brinkac L."/>
            <person name="Beanan M."/>
            <person name="DeBoy R.T."/>
            <person name="Daugherty S."/>
            <person name="Kolonay J."/>
            <person name="Madupu R."/>
            <person name="Nelson W."/>
            <person name="White O."/>
            <person name="Peterson J."/>
            <person name="Khouri H."/>
            <person name="Hance I."/>
            <person name="Chris Lee P."/>
            <person name="Holtzapple E."/>
            <person name="Scanlan D."/>
            <person name="Tran K."/>
            <person name="Moazzez A."/>
            <person name="Utterback T."/>
            <person name="Rizzo M."/>
            <person name="Lee K."/>
            <person name="Kosack D."/>
            <person name="Moestl D."/>
            <person name="Wedler H."/>
            <person name="Lauber J."/>
            <person name="Stjepandic D."/>
            <person name="Hoheisel J."/>
            <person name="Straetz M."/>
            <person name="Heim S."/>
            <person name="Kiewitz C."/>
            <person name="Eisen J.A."/>
            <person name="Timmis K.N."/>
            <person name="Dusterhoft A."/>
            <person name="Tummler B."/>
            <person name="Fraser C.M."/>
        </authorList>
    </citation>
    <scope>NUCLEOTIDE SEQUENCE [LARGE SCALE GENOMIC DNA]</scope>
    <source>
        <strain evidence="2">ATCC 47054 / DSM 6125 / CFBP 8728 / NCIMB 11950 / KT2440</strain>
    </source>
</reference>
<gene>
    <name evidence="1" type="ordered locus">PP_1521</name>
</gene>